<reference evidence="1 2" key="1">
    <citation type="submission" date="2024-07" db="EMBL/GenBank/DDBJ databases">
        <authorList>
            <person name="Tripathy S."/>
        </authorList>
    </citation>
    <scope>NUCLEOTIDE SEQUENCE [LARGE SCALE GENOMIC DNA]</scope>
    <source>
        <strain evidence="1 2">VB511288_2</strain>
    </source>
</reference>
<sequence length="168" mass="20174">MDFDFEFEPLEPAPTRTEEECDKEIWQPRWKCFCCQDTGKIQPLLVQRVIPKYNYDRDRLPVCQVCSKGRDWLHLKDEGIIDTRISFDTCRKLDIMAREEWKRTTLQWFEVAQKRVEEGTTEIAQKQNLRSRSRTQAEVALAQHKHSLARGDWEEIKEEEEIEDELRE</sequence>
<keyword evidence="2" id="KW-1185">Reference proteome</keyword>
<name>A0ABW8XMP1_9CYAN</name>
<evidence type="ECO:0000313" key="2">
    <source>
        <dbReference type="Proteomes" id="UP001629223"/>
    </source>
</evidence>
<proteinExistence type="predicted"/>
<dbReference type="Proteomes" id="UP001629223">
    <property type="component" value="Unassembled WGS sequence"/>
</dbReference>
<protein>
    <submittedName>
        <fullName evidence="1">Uncharacterized protein</fullName>
    </submittedName>
</protein>
<comment type="caution">
    <text evidence="1">The sequence shown here is derived from an EMBL/GenBank/DDBJ whole genome shotgun (WGS) entry which is preliminary data.</text>
</comment>
<gene>
    <name evidence="1" type="ORF">AB0756_39390</name>
</gene>
<accession>A0ABW8XMP1</accession>
<dbReference type="RefSeq" id="WP_050046055.1">
    <property type="nucleotide sequence ID" value="NZ_JBFPMW010000024.1"/>
</dbReference>
<organism evidence="1 2">
    <name type="scientific">Tolypothrix campylonemoides VB511288_2</name>
    <dbReference type="NCBI Taxonomy" id="3232311"/>
    <lineage>
        <taxon>Bacteria</taxon>
        <taxon>Bacillati</taxon>
        <taxon>Cyanobacteriota</taxon>
        <taxon>Cyanophyceae</taxon>
        <taxon>Nostocales</taxon>
        <taxon>Tolypothrichaceae</taxon>
        <taxon>Tolypothrix</taxon>
    </lineage>
</organism>
<dbReference type="EMBL" id="JBFPMW010000024">
    <property type="protein sequence ID" value="MFL9823108.1"/>
    <property type="molecule type" value="Genomic_DNA"/>
</dbReference>
<evidence type="ECO:0000313" key="1">
    <source>
        <dbReference type="EMBL" id="MFL9823108.1"/>
    </source>
</evidence>